<evidence type="ECO:0000313" key="3">
    <source>
        <dbReference type="Proteomes" id="UP000306102"/>
    </source>
</evidence>
<reference evidence="2 3" key="1">
    <citation type="journal article" date="2018" name="Proc. Natl. Acad. Sci. U.S.A.">
        <title>Draft genome sequence of Camellia sinensis var. sinensis provides insights into the evolution of the tea genome and tea quality.</title>
        <authorList>
            <person name="Wei C."/>
            <person name="Yang H."/>
            <person name="Wang S."/>
            <person name="Zhao J."/>
            <person name="Liu C."/>
            <person name="Gao L."/>
            <person name="Xia E."/>
            <person name="Lu Y."/>
            <person name="Tai Y."/>
            <person name="She G."/>
            <person name="Sun J."/>
            <person name="Cao H."/>
            <person name="Tong W."/>
            <person name="Gao Q."/>
            <person name="Li Y."/>
            <person name="Deng W."/>
            <person name="Jiang X."/>
            <person name="Wang W."/>
            <person name="Chen Q."/>
            <person name="Zhang S."/>
            <person name="Li H."/>
            <person name="Wu J."/>
            <person name="Wang P."/>
            <person name="Li P."/>
            <person name="Shi C."/>
            <person name="Zheng F."/>
            <person name="Jian J."/>
            <person name="Huang B."/>
            <person name="Shan D."/>
            <person name="Shi M."/>
            <person name="Fang C."/>
            <person name="Yue Y."/>
            <person name="Li F."/>
            <person name="Li D."/>
            <person name="Wei S."/>
            <person name="Han B."/>
            <person name="Jiang C."/>
            <person name="Yin Y."/>
            <person name="Xia T."/>
            <person name="Zhang Z."/>
            <person name="Bennetzen J.L."/>
            <person name="Zhao S."/>
            <person name="Wan X."/>
        </authorList>
    </citation>
    <scope>NUCLEOTIDE SEQUENCE [LARGE SCALE GENOMIC DNA]</scope>
    <source>
        <strain evidence="3">cv. Shuchazao</strain>
        <tissue evidence="2">Leaf</tissue>
    </source>
</reference>
<gene>
    <name evidence="2" type="ORF">TEA_020287</name>
</gene>
<evidence type="ECO:0000256" key="1">
    <source>
        <dbReference type="SAM" id="Phobius"/>
    </source>
</evidence>
<organism evidence="2 3">
    <name type="scientific">Camellia sinensis var. sinensis</name>
    <name type="common">China tea</name>
    <dbReference type="NCBI Taxonomy" id="542762"/>
    <lineage>
        <taxon>Eukaryota</taxon>
        <taxon>Viridiplantae</taxon>
        <taxon>Streptophyta</taxon>
        <taxon>Embryophyta</taxon>
        <taxon>Tracheophyta</taxon>
        <taxon>Spermatophyta</taxon>
        <taxon>Magnoliopsida</taxon>
        <taxon>eudicotyledons</taxon>
        <taxon>Gunneridae</taxon>
        <taxon>Pentapetalae</taxon>
        <taxon>asterids</taxon>
        <taxon>Ericales</taxon>
        <taxon>Theaceae</taxon>
        <taxon>Camellia</taxon>
    </lineage>
</organism>
<comment type="caution">
    <text evidence="2">The sequence shown here is derived from an EMBL/GenBank/DDBJ whole genome shotgun (WGS) entry which is preliminary data.</text>
</comment>
<proteinExistence type="predicted"/>
<name>A0A4S4EYQ1_CAMSN</name>
<feature type="transmembrane region" description="Helical" evidence="1">
    <location>
        <begin position="12"/>
        <end position="35"/>
    </location>
</feature>
<accession>A0A4S4EYQ1</accession>
<dbReference type="PANTHER" id="PTHR38525">
    <property type="entry name" value="OS03G0824500 PROTEIN"/>
    <property type="match status" value="1"/>
</dbReference>
<dbReference type="Proteomes" id="UP000306102">
    <property type="component" value="Unassembled WGS sequence"/>
</dbReference>
<sequence>MGVASKAGDWAFKAFTAGLGVATIYLAATFSVNVYRGLSWHNAQSNSLGGLVMSAMGKESEEPLHLIPSANLVVNLFPAQDMKQAHGIHQWWRPDLNLQSKLFLLRICHCFNLSSGTALNPSFLRSLLRCCNRFLSSANIAPTSFVPVRFIPFNVNFSLCAFVCLLPLLILFEALDLFVPRIVATP</sequence>
<dbReference type="AlphaFoldDB" id="A0A4S4EYQ1"/>
<protein>
    <submittedName>
        <fullName evidence="2">Uncharacterized protein</fullName>
    </submittedName>
</protein>
<dbReference type="PANTHER" id="PTHR38525:SF1">
    <property type="entry name" value="OS03G0824500 PROTEIN"/>
    <property type="match status" value="1"/>
</dbReference>
<keyword evidence="1" id="KW-1133">Transmembrane helix</keyword>
<evidence type="ECO:0000313" key="2">
    <source>
        <dbReference type="EMBL" id="THG21745.1"/>
    </source>
</evidence>
<dbReference type="EMBL" id="SDRB02001224">
    <property type="protein sequence ID" value="THG21745.1"/>
    <property type="molecule type" value="Genomic_DNA"/>
</dbReference>
<keyword evidence="3" id="KW-1185">Reference proteome</keyword>
<keyword evidence="1" id="KW-0472">Membrane</keyword>
<keyword evidence="1" id="KW-0812">Transmembrane</keyword>
<feature type="transmembrane region" description="Helical" evidence="1">
    <location>
        <begin position="153"/>
        <end position="172"/>
    </location>
</feature>